<comment type="caution">
    <text evidence="2">The sequence shown here is derived from an EMBL/GenBank/DDBJ whole genome shotgun (WGS) entry which is preliminary data.</text>
</comment>
<protein>
    <recommendedName>
        <fullName evidence="1">ThiD2 domain-containing protein</fullName>
    </recommendedName>
</protein>
<evidence type="ECO:0000313" key="2">
    <source>
        <dbReference type="EMBL" id="GAG16904.1"/>
    </source>
</evidence>
<organism evidence="2">
    <name type="scientific">marine sediment metagenome</name>
    <dbReference type="NCBI Taxonomy" id="412755"/>
    <lineage>
        <taxon>unclassified sequences</taxon>
        <taxon>metagenomes</taxon>
        <taxon>ecological metagenomes</taxon>
    </lineage>
</organism>
<sequence>MMDKKLMRILDANFNRTRESLRVMEDYARFVLDARQLSSELKGGRQELREAVEMLGEQGLLGGRNTPGDVGTELCSAGEMDRSDAAAVVTAACKRVVESLRVLEEFSKTVEQRAAKKFERLRYRCYEWEVQLISRGAAKEKLGQMRVYVLISSELCRK</sequence>
<dbReference type="InterPro" id="IPR041397">
    <property type="entry name" value="ThiD2"/>
</dbReference>
<dbReference type="AlphaFoldDB" id="X0VF90"/>
<proteinExistence type="predicted"/>
<feature type="non-terminal residue" evidence="2">
    <location>
        <position position="158"/>
    </location>
</feature>
<gene>
    <name evidence="2" type="ORF">S01H1_59970</name>
</gene>
<feature type="domain" description="ThiD2" evidence="1">
    <location>
        <begin position="8"/>
        <end position="129"/>
    </location>
</feature>
<evidence type="ECO:0000259" key="1">
    <source>
        <dbReference type="Pfam" id="PF17792"/>
    </source>
</evidence>
<dbReference type="EMBL" id="BARS01039261">
    <property type="protein sequence ID" value="GAG16904.1"/>
    <property type="molecule type" value="Genomic_DNA"/>
</dbReference>
<name>X0VF90_9ZZZZ</name>
<accession>X0VF90</accession>
<reference evidence="2" key="1">
    <citation type="journal article" date="2014" name="Front. Microbiol.">
        <title>High frequency of phylogenetically diverse reductive dehalogenase-homologous genes in deep subseafloor sedimentary metagenomes.</title>
        <authorList>
            <person name="Kawai M."/>
            <person name="Futagami T."/>
            <person name="Toyoda A."/>
            <person name="Takaki Y."/>
            <person name="Nishi S."/>
            <person name="Hori S."/>
            <person name="Arai W."/>
            <person name="Tsubouchi T."/>
            <person name="Morono Y."/>
            <person name="Uchiyama I."/>
            <person name="Ito T."/>
            <person name="Fujiyama A."/>
            <person name="Inagaki F."/>
            <person name="Takami H."/>
        </authorList>
    </citation>
    <scope>NUCLEOTIDE SEQUENCE</scope>
    <source>
        <strain evidence="2">Expedition CK06-06</strain>
    </source>
</reference>
<dbReference type="Pfam" id="PF17792">
    <property type="entry name" value="ThiD2"/>
    <property type="match status" value="1"/>
</dbReference>